<dbReference type="RefSeq" id="WP_345045279.1">
    <property type="nucleotide sequence ID" value="NZ_BAABBA010000037.1"/>
</dbReference>
<keyword evidence="2" id="KW-1185">Reference proteome</keyword>
<name>A0ABP6UR07_9MICO</name>
<protein>
    <submittedName>
        <fullName evidence="1">Uncharacterized protein</fullName>
    </submittedName>
</protein>
<gene>
    <name evidence="1" type="ORF">GCM10022262_40450</name>
</gene>
<accession>A0ABP6UR07</accession>
<dbReference type="Proteomes" id="UP001499841">
    <property type="component" value="Unassembled WGS sequence"/>
</dbReference>
<evidence type="ECO:0000313" key="2">
    <source>
        <dbReference type="Proteomes" id="UP001499841"/>
    </source>
</evidence>
<proteinExistence type="predicted"/>
<comment type="caution">
    <text evidence="1">The sequence shown here is derived from an EMBL/GenBank/DDBJ whole genome shotgun (WGS) entry which is preliminary data.</text>
</comment>
<organism evidence="1 2">
    <name type="scientific">Georgenia daeguensis</name>
    <dbReference type="NCBI Taxonomy" id="908355"/>
    <lineage>
        <taxon>Bacteria</taxon>
        <taxon>Bacillati</taxon>
        <taxon>Actinomycetota</taxon>
        <taxon>Actinomycetes</taxon>
        <taxon>Micrococcales</taxon>
        <taxon>Bogoriellaceae</taxon>
        <taxon>Georgenia</taxon>
    </lineage>
</organism>
<evidence type="ECO:0000313" key="1">
    <source>
        <dbReference type="EMBL" id="GAA3512343.1"/>
    </source>
</evidence>
<sequence>MTDKLNDRWADRDFLVLRTAAEKLEAGARAVTTQDLAVATGLEHSDVVLALSGLTDVYVTASDASSYGGKDFLVHGLTERGRRTVGIWPEGEQIGALVDALRQAEATVDDPEERSALRRAAGALASISREVMTDVVSAMARAQVGL</sequence>
<reference evidence="2" key="1">
    <citation type="journal article" date="2019" name="Int. J. Syst. Evol. Microbiol.">
        <title>The Global Catalogue of Microorganisms (GCM) 10K type strain sequencing project: providing services to taxonomists for standard genome sequencing and annotation.</title>
        <authorList>
            <consortium name="The Broad Institute Genomics Platform"/>
            <consortium name="The Broad Institute Genome Sequencing Center for Infectious Disease"/>
            <person name="Wu L."/>
            <person name="Ma J."/>
        </authorList>
    </citation>
    <scope>NUCLEOTIDE SEQUENCE [LARGE SCALE GENOMIC DNA]</scope>
    <source>
        <strain evidence="2">JCM 17459</strain>
    </source>
</reference>
<dbReference type="EMBL" id="BAABBA010000037">
    <property type="protein sequence ID" value="GAA3512343.1"/>
    <property type="molecule type" value="Genomic_DNA"/>
</dbReference>